<dbReference type="EMBL" id="QOUX01000047">
    <property type="protein sequence ID" value="RXI96510.1"/>
    <property type="molecule type" value="Genomic_DNA"/>
</dbReference>
<evidence type="ECO:0000256" key="3">
    <source>
        <dbReference type="ARBA" id="ARBA00022723"/>
    </source>
</evidence>
<dbReference type="GO" id="GO:0019442">
    <property type="term" value="P:L-tryptophan catabolic process to acetyl-CoA"/>
    <property type="evidence" value="ECO:0007669"/>
    <property type="project" value="TreeGrafter"/>
</dbReference>
<sequence length="285" mass="33509">MGYEDQPKRVSTTENEKDIHTDFTNNMTYGEYLQLDKILSGQNRLSDHHDEMLFIIIHQVSELWMKLILHEMTAAIESIEKGEMQTSFKQLARVSKTQAQIIQAWDVLSTLTPSEYMEFRDSLGQASGFQSFQYRLIEFALGYKTLHVLKIYEKDVELHRQLQDAFKSPGLYDVAIRALAKAGLTINPDVVDRDYTIPYEQDQSVKEAWLKVYQNVDQYWDLYQLAEKLVDIEDWLQQWRFRHMKTVERIIGFKMGTGGSSGVNYLKKVLDQRFFPELWDIRTEL</sequence>
<proteinExistence type="inferred from homology"/>
<organism evidence="11 12">
    <name type="scientific">Anaerobacillus alkaliphilus</name>
    <dbReference type="NCBI Taxonomy" id="1548597"/>
    <lineage>
        <taxon>Bacteria</taxon>
        <taxon>Bacillati</taxon>
        <taxon>Bacillota</taxon>
        <taxon>Bacilli</taxon>
        <taxon>Bacillales</taxon>
        <taxon>Bacillaceae</taxon>
        <taxon>Anaerobacillus</taxon>
    </lineage>
</organism>
<name>A0A4Q0VNR7_9BACI</name>
<dbReference type="Proteomes" id="UP000290649">
    <property type="component" value="Unassembled WGS sequence"/>
</dbReference>
<dbReference type="AlphaFoldDB" id="A0A4Q0VNR7"/>
<gene>
    <name evidence="9 11" type="primary">kynA</name>
    <name evidence="11" type="ORF">DS745_22645</name>
</gene>
<dbReference type="SUPFAM" id="SSF140959">
    <property type="entry name" value="Indolic compounds 2,3-dioxygenase-like"/>
    <property type="match status" value="1"/>
</dbReference>
<dbReference type="RefSeq" id="WP_129080487.1">
    <property type="nucleotide sequence ID" value="NZ_QOUX01000047.1"/>
</dbReference>
<feature type="binding site" evidence="9">
    <location>
        <position position="120"/>
    </location>
    <ligand>
        <name>substrate</name>
    </ligand>
</feature>
<dbReference type="GO" id="GO:0019441">
    <property type="term" value="P:L-tryptophan catabolic process to kynurenine"/>
    <property type="evidence" value="ECO:0007669"/>
    <property type="project" value="UniProtKB-UniRule"/>
</dbReference>
<dbReference type="InterPro" id="IPR037217">
    <property type="entry name" value="Trp/Indoleamine_2_3_dOase-like"/>
</dbReference>
<keyword evidence="2 9" id="KW-0349">Heme</keyword>
<dbReference type="GO" id="GO:0020037">
    <property type="term" value="F:heme binding"/>
    <property type="evidence" value="ECO:0007669"/>
    <property type="project" value="UniProtKB-UniRule"/>
</dbReference>
<keyword evidence="3 9" id="KW-0479">Metal-binding</keyword>
<feature type="binding site" description="axial binding residue" evidence="9">
    <location>
        <position position="243"/>
    </location>
    <ligand>
        <name>heme</name>
        <dbReference type="ChEBI" id="CHEBI:30413"/>
    </ligand>
    <ligandPart>
        <name>Fe</name>
        <dbReference type="ChEBI" id="CHEBI:18248"/>
    </ligandPart>
</feature>
<dbReference type="InterPro" id="IPR004981">
    <property type="entry name" value="Trp_2_3_dOase"/>
</dbReference>
<evidence type="ECO:0000256" key="1">
    <source>
        <dbReference type="ARBA" id="ARBA00011881"/>
    </source>
</evidence>
<comment type="catalytic activity">
    <reaction evidence="8 9">
        <text>L-tryptophan + O2 = N-formyl-L-kynurenine</text>
        <dbReference type="Rhea" id="RHEA:24536"/>
        <dbReference type="ChEBI" id="CHEBI:15379"/>
        <dbReference type="ChEBI" id="CHEBI:57912"/>
        <dbReference type="ChEBI" id="CHEBI:58629"/>
        <dbReference type="EC" id="1.13.11.11"/>
    </reaction>
</comment>
<dbReference type="PANTHER" id="PTHR10138:SF0">
    <property type="entry name" value="TRYPTOPHAN 2,3-DIOXYGENASE"/>
    <property type="match status" value="1"/>
</dbReference>
<dbReference type="GO" id="GO:0004833">
    <property type="term" value="F:L-tryptophan 2,3-dioxygenase activity"/>
    <property type="evidence" value="ECO:0007669"/>
    <property type="project" value="UniProtKB-UniRule"/>
</dbReference>
<keyword evidence="5 9" id="KW-0560">Oxidoreductase</keyword>
<dbReference type="EC" id="1.13.11.11" evidence="9"/>
<comment type="pathway">
    <text evidence="9">Amino-acid degradation; L-tryptophan degradation via kynurenine pathway; L-kynurenine from L-tryptophan: step 1/2.</text>
</comment>
<keyword evidence="7 9" id="KW-0823">Tryptophan catabolism</keyword>
<keyword evidence="6 9" id="KW-0408">Iron</keyword>
<evidence type="ECO:0000313" key="11">
    <source>
        <dbReference type="EMBL" id="RXI96510.1"/>
    </source>
</evidence>
<evidence type="ECO:0000256" key="9">
    <source>
        <dbReference type="HAMAP-Rule" id="MF_01972"/>
    </source>
</evidence>
<evidence type="ECO:0000313" key="12">
    <source>
        <dbReference type="Proteomes" id="UP000290649"/>
    </source>
</evidence>
<feature type="binding site" evidence="9">
    <location>
        <position position="257"/>
    </location>
    <ligand>
        <name>substrate</name>
    </ligand>
</feature>
<feature type="region of interest" description="Disordered" evidence="10">
    <location>
        <begin position="1"/>
        <end position="21"/>
    </location>
</feature>
<feature type="binding site" evidence="9">
    <location>
        <position position="116"/>
    </location>
    <ligand>
        <name>substrate</name>
    </ligand>
</feature>
<accession>A0A4Q0VNR7</accession>
<evidence type="ECO:0000256" key="4">
    <source>
        <dbReference type="ARBA" id="ARBA00022964"/>
    </source>
</evidence>
<dbReference type="OrthoDB" id="9776847at2"/>
<dbReference type="UniPathway" id="UPA00333">
    <property type="reaction ID" value="UER00453"/>
</dbReference>
<dbReference type="FunFam" id="1.20.58.480:FF:000001">
    <property type="entry name" value="Tryptophan 2,3-dioxygenase"/>
    <property type="match status" value="1"/>
</dbReference>
<keyword evidence="4 9" id="KW-0223">Dioxygenase</keyword>
<comment type="similarity">
    <text evidence="9">Belongs to the tryptophan 2,3-dioxygenase family.</text>
</comment>
<feature type="binding site" evidence="9">
    <location>
        <begin position="54"/>
        <end position="58"/>
    </location>
    <ligand>
        <name>substrate</name>
    </ligand>
</feature>
<evidence type="ECO:0000256" key="8">
    <source>
        <dbReference type="ARBA" id="ARBA00050412"/>
    </source>
</evidence>
<dbReference type="PANTHER" id="PTHR10138">
    <property type="entry name" value="TRYPTOPHAN 2,3-DIOXYGENASE"/>
    <property type="match status" value="1"/>
</dbReference>
<evidence type="ECO:0000256" key="7">
    <source>
        <dbReference type="ARBA" id="ARBA00023079"/>
    </source>
</evidence>
<evidence type="ECO:0000256" key="2">
    <source>
        <dbReference type="ARBA" id="ARBA00022617"/>
    </source>
</evidence>
<dbReference type="HAMAP" id="MF_01972">
    <property type="entry name" value="T23O"/>
    <property type="match status" value="1"/>
</dbReference>
<comment type="subunit">
    <text evidence="1 9">Homotetramer.</text>
</comment>
<comment type="function">
    <text evidence="9">Heme-dependent dioxygenase that catalyzes the oxidative cleavage of the L-tryptophan (L-Trp) pyrrole ring and converts L-tryptophan to N-formyl-L-kynurenine. Catalyzes the oxidative cleavage of the indole moiety.</text>
</comment>
<keyword evidence="12" id="KW-1185">Reference proteome</keyword>
<dbReference type="InterPro" id="IPR017485">
    <property type="entry name" value="Trp_2-3-dOase_bac"/>
</dbReference>
<reference evidence="11 12" key="1">
    <citation type="journal article" date="2019" name="Int. J. Syst. Evol. Microbiol.">
        <title>Anaerobacillus alkaliphilus sp. nov., a novel alkaliphilic and moderately halophilic bacterium.</title>
        <authorList>
            <person name="Borsodi A.K."/>
            <person name="Aszalos J.M."/>
            <person name="Bihari P."/>
            <person name="Nagy I."/>
            <person name="Schumann P."/>
            <person name="Sproer C."/>
            <person name="Kovacs A.L."/>
            <person name="Boka K."/>
            <person name="Dobosy P."/>
            <person name="Ovari M."/>
            <person name="Szili-Kovacs T."/>
            <person name="Toth E."/>
        </authorList>
    </citation>
    <scope>NUCLEOTIDE SEQUENCE [LARGE SCALE GENOMIC DNA]</scope>
    <source>
        <strain evidence="11 12">B16-10</strain>
    </source>
</reference>
<evidence type="ECO:0000256" key="5">
    <source>
        <dbReference type="ARBA" id="ARBA00023002"/>
    </source>
</evidence>
<comment type="cofactor">
    <cofactor evidence="9">
        <name>heme</name>
        <dbReference type="ChEBI" id="CHEBI:30413"/>
    </cofactor>
    <text evidence="9">Binds 1 heme group per subunit.</text>
</comment>
<dbReference type="Pfam" id="PF03301">
    <property type="entry name" value="Trp_dioxygenase"/>
    <property type="match status" value="1"/>
</dbReference>
<dbReference type="GO" id="GO:0046872">
    <property type="term" value="F:metal ion binding"/>
    <property type="evidence" value="ECO:0007669"/>
    <property type="project" value="UniProtKB-KW"/>
</dbReference>
<protein>
    <recommendedName>
        <fullName evidence="9">Tryptophan 2,3-dioxygenase</fullName>
        <shortName evidence="9">TDO</shortName>
        <ecNumber evidence="9">1.13.11.11</ecNumber>
    </recommendedName>
    <alternativeName>
        <fullName evidence="9">Tryptamin 2,3-dioxygenase</fullName>
    </alternativeName>
    <alternativeName>
        <fullName evidence="9">Tryptophan oxygenase</fullName>
        <shortName evidence="9">TO</shortName>
        <shortName evidence="9">TRPO</shortName>
    </alternativeName>
    <alternativeName>
        <fullName evidence="9">Tryptophan pyrrolase</fullName>
    </alternativeName>
    <alternativeName>
        <fullName evidence="9">Tryptophanase</fullName>
    </alternativeName>
</protein>
<evidence type="ECO:0000256" key="10">
    <source>
        <dbReference type="SAM" id="MobiDB-lite"/>
    </source>
</evidence>
<dbReference type="NCBIfam" id="TIGR03036">
    <property type="entry name" value="trp_2_3_diox"/>
    <property type="match status" value="1"/>
</dbReference>
<evidence type="ECO:0000256" key="6">
    <source>
        <dbReference type="ARBA" id="ARBA00023004"/>
    </source>
</evidence>
<comment type="caution">
    <text evidence="11">The sequence shown here is derived from an EMBL/GenBank/DDBJ whole genome shotgun (WGS) entry which is preliminary data.</text>
</comment>
<dbReference type="Gene3D" id="1.20.58.480">
    <property type="match status" value="1"/>
</dbReference>